<dbReference type="Gene3D" id="3.40.50.1820">
    <property type="entry name" value="alpha/beta hydrolase"/>
    <property type="match status" value="1"/>
</dbReference>
<evidence type="ECO:0000259" key="1">
    <source>
        <dbReference type="Pfam" id="PF12146"/>
    </source>
</evidence>
<reference evidence="2" key="1">
    <citation type="journal article" date="2014" name="Int. J. Syst. Evol. Microbiol.">
        <title>Complete genome sequence of Corynebacterium casei LMG S-19264T (=DSM 44701T), isolated from a smear-ripened cheese.</title>
        <authorList>
            <consortium name="US DOE Joint Genome Institute (JGI-PGF)"/>
            <person name="Walter F."/>
            <person name="Albersmeier A."/>
            <person name="Kalinowski J."/>
            <person name="Ruckert C."/>
        </authorList>
    </citation>
    <scope>NUCLEOTIDE SEQUENCE</scope>
    <source>
        <strain evidence="2">CGMCC 4.3508</strain>
    </source>
</reference>
<evidence type="ECO:0000313" key="2">
    <source>
        <dbReference type="EMBL" id="GGL12979.1"/>
    </source>
</evidence>
<protein>
    <submittedName>
        <fullName evidence="2">Peroxidase</fullName>
    </submittedName>
</protein>
<accession>A0A917RLV0</accession>
<dbReference type="SUPFAM" id="SSF53474">
    <property type="entry name" value="alpha/beta-Hydrolases"/>
    <property type="match status" value="1"/>
</dbReference>
<name>A0A917RLV0_9NOCA</name>
<gene>
    <name evidence="2" type="ORF">GCM10011588_29230</name>
</gene>
<feature type="domain" description="Serine aminopeptidase S33" evidence="1">
    <location>
        <begin position="31"/>
        <end position="145"/>
    </location>
</feature>
<dbReference type="RefSeq" id="WP_062997674.1">
    <property type="nucleotide sequence ID" value="NZ_BMMH01000005.1"/>
</dbReference>
<keyword evidence="2" id="KW-0575">Peroxidase</keyword>
<sequence length="305" mass="32939">MSTPTVRHERVELPGHGLTLAADRWAGVDARAKGIVVLLHGGGQTRHSWRATGERLGRFGWIAYAVDLRGHGDSDWSGGAEYGLSAHLGDLLALVEEVRRRDPGLPLGAVGASLGGLVSLLAAGEYPDLVESLVLVDVVVRVEESGSARVRDFMMSAPDGFESLEQASAAIAAYNPHRRRTGSVEGLKKNLRLRGERWHWHWDPRTIELASSPADPELPISPAAYERSKSAARRIECPVLLVRGKMSDVVSDEGVAEMRELIPRLQVVDVRGAGHMVAGDDNDVFTAGLLEFLDQSMVGTPQGPL</sequence>
<dbReference type="EMBL" id="BMMH01000005">
    <property type="protein sequence ID" value="GGL12979.1"/>
    <property type="molecule type" value="Genomic_DNA"/>
</dbReference>
<dbReference type="InterPro" id="IPR022742">
    <property type="entry name" value="Hydrolase_4"/>
</dbReference>
<dbReference type="InterPro" id="IPR050228">
    <property type="entry name" value="Carboxylesterase_BioH"/>
</dbReference>
<dbReference type="PANTHER" id="PTHR43194">
    <property type="entry name" value="HYDROLASE ALPHA/BETA FOLD FAMILY"/>
    <property type="match status" value="1"/>
</dbReference>
<reference evidence="2" key="2">
    <citation type="submission" date="2020-09" db="EMBL/GenBank/DDBJ databases">
        <authorList>
            <person name="Sun Q."/>
            <person name="Zhou Y."/>
        </authorList>
    </citation>
    <scope>NUCLEOTIDE SEQUENCE</scope>
    <source>
        <strain evidence="2">CGMCC 4.3508</strain>
    </source>
</reference>
<dbReference type="Pfam" id="PF12146">
    <property type="entry name" value="Hydrolase_4"/>
    <property type="match status" value="1"/>
</dbReference>
<evidence type="ECO:0000313" key="3">
    <source>
        <dbReference type="Proteomes" id="UP000638263"/>
    </source>
</evidence>
<keyword evidence="2" id="KW-0560">Oxidoreductase</keyword>
<proteinExistence type="predicted"/>
<dbReference type="AlphaFoldDB" id="A0A917RLV0"/>
<comment type="caution">
    <text evidence="2">The sequence shown here is derived from an EMBL/GenBank/DDBJ whole genome shotgun (WGS) entry which is preliminary data.</text>
</comment>
<dbReference type="PRINTS" id="PR00111">
    <property type="entry name" value="ABHYDROLASE"/>
</dbReference>
<keyword evidence="3" id="KW-1185">Reference proteome</keyword>
<dbReference type="InterPro" id="IPR000073">
    <property type="entry name" value="AB_hydrolase_1"/>
</dbReference>
<dbReference type="GO" id="GO:0004601">
    <property type="term" value="F:peroxidase activity"/>
    <property type="evidence" value="ECO:0007669"/>
    <property type="project" value="UniProtKB-KW"/>
</dbReference>
<organism evidence="2 3">
    <name type="scientific">Nocardia jinanensis</name>
    <dbReference type="NCBI Taxonomy" id="382504"/>
    <lineage>
        <taxon>Bacteria</taxon>
        <taxon>Bacillati</taxon>
        <taxon>Actinomycetota</taxon>
        <taxon>Actinomycetes</taxon>
        <taxon>Mycobacteriales</taxon>
        <taxon>Nocardiaceae</taxon>
        <taxon>Nocardia</taxon>
    </lineage>
</organism>
<dbReference type="PANTHER" id="PTHR43194:SF2">
    <property type="entry name" value="PEROXISOMAL MEMBRANE PROTEIN LPX1"/>
    <property type="match status" value="1"/>
</dbReference>
<dbReference type="InterPro" id="IPR029058">
    <property type="entry name" value="AB_hydrolase_fold"/>
</dbReference>
<dbReference type="Proteomes" id="UP000638263">
    <property type="component" value="Unassembled WGS sequence"/>
</dbReference>